<dbReference type="Gene3D" id="3.40.50.1820">
    <property type="entry name" value="alpha/beta hydrolase"/>
    <property type="match status" value="1"/>
</dbReference>
<keyword evidence="4" id="KW-1185">Reference proteome</keyword>
<protein>
    <submittedName>
        <fullName evidence="3">Alpha/beta hydrolase</fullName>
    </submittedName>
</protein>
<comment type="caution">
    <text evidence="3">The sequence shown here is derived from an EMBL/GenBank/DDBJ whole genome shotgun (WGS) entry which is preliminary data.</text>
</comment>
<evidence type="ECO:0000313" key="3">
    <source>
        <dbReference type="EMBL" id="MDP5272583.1"/>
    </source>
</evidence>
<evidence type="ECO:0000259" key="2">
    <source>
        <dbReference type="Pfam" id="PF12146"/>
    </source>
</evidence>
<dbReference type="InterPro" id="IPR022742">
    <property type="entry name" value="Hydrolase_4"/>
</dbReference>
<organism evidence="3 4">
    <name type="scientific">Chengkuizengella axinellae</name>
    <dbReference type="NCBI Taxonomy" id="3064388"/>
    <lineage>
        <taxon>Bacteria</taxon>
        <taxon>Bacillati</taxon>
        <taxon>Bacillota</taxon>
        <taxon>Bacilli</taxon>
        <taxon>Bacillales</taxon>
        <taxon>Paenibacillaceae</taxon>
        <taxon>Chengkuizengella</taxon>
    </lineage>
</organism>
<dbReference type="RefSeq" id="WP_305989897.1">
    <property type="nucleotide sequence ID" value="NZ_JAVAMP010000001.1"/>
</dbReference>
<dbReference type="PANTHER" id="PTHR43798">
    <property type="entry name" value="MONOACYLGLYCEROL LIPASE"/>
    <property type="match status" value="1"/>
</dbReference>
<proteinExistence type="predicted"/>
<reference evidence="3 4" key="1">
    <citation type="submission" date="2023-08" db="EMBL/GenBank/DDBJ databases">
        <authorList>
            <person name="Park J.-S."/>
        </authorList>
    </citation>
    <scope>NUCLEOTIDE SEQUENCE [LARGE SCALE GENOMIC DNA]</scope>
    <source>
        <strain evidence="3 4">2205SS18-9</strain>
    </source>
</reference>
<dbReference type="EMBL" id="JAVAMP010000001">
    <property type="protein sequence ID" value="MDP5272583.1"/>
    <property type="molecule type" value="Genomic_DNA"/>
</dbReference>
<dbReference type="PANTHER" id="PTHR43798:SF31">
    <property type="entry name" value="AB HYDROLASE SUPERFAMILY PROTEIN YCLE"/>
    <property type="match status" value="1"/>
</dbReference>
<accession>A0ABT9ITB3</accession>
<dbReference type="SUPFAM" id="SSF53474">
    <property type="entry name" value="alpha/beta-Hydrolases"/>
    <property type="match status" value="1"/>
</dbReference>
<dbReference type="GO" id="GO:0016787">
    <property type="term" value="F:hydrolase activity"/>
    <property type="evidence" value="ECO:0007669"/>
    <property type="project" value="UniProtKB-KW"/>
</dbReference>
<evidence type="ECO:0000313" key="4">
    <source>
        <dbReference type="Proteomes" id="UP001231941"/>
    </source>
</evidence>
<keyword evidence="1 3" id="KW-0378">Hydrolase</keyword>
<dbReference type="Pfam" id="PF12146">
    <property type="entry name" value="Hydrolase_4"/>
    <property type="match status" value="1"/>
</dbReference>
<sequence length="286" mass="32935">MPFKNVNGIKMYYQVKGTGIPIIFIHPPLLTCSNFLYQLEQLSEQFEVITFDVRGHGLSETSKEPLSYSLIVEDIVQLLHFLKIKRCYISGYSTGGSVALEAMLSYPEHFYGGILISAMSEVSDIKLKSRIMMAVGLTTIRAKNLLAYAITRGNADIKQTFKQLFRQSKRGNVQNMKQYYQYSLSYNVSEKLQYIQSPQLLIYGDQDKGFHKYAKILHQGLPHNELHFLAGKTHQIPTKAALHMNDLISNWIIEHQRLLCTQNEDFADFDFCNTLKNTEKEFDYLH</sequence>
<dbReference type="Proteomes" id="UP001231941">
    <property type="component" value="Unassembled WGS sequence"/>
</dbReference>
<dbReference type="InterPro" id="IPR050266">
    <property type="entry name" value="AB_hydrolase_sf"/>
</dbReference>
<gene>
    <name evidence="3" type="ORF">Q5Y73_00530</name>
</gene>
<name>A0ABT9ITB3_9BACL</name>
<dbReference type="InterPro" id="IPR029058">
    <property type="entry name" value="AB_hydrolase_fold"/>
</dbReference>
<evidence type="ECO:0000256" key="1">
    <source>
        <dbReference type="ARBA" id="ARBA00022801"/>
    </source>
</evidence>
<feature type="domain" description="Serine aminopeptidase S33" evidence="2">
    <location>
        <begin position="44"/>
        <end position="236"/>
    </location>
</feature>